<evidence type="ECO:0000256" key="1">
    <source>
        <dbReference type="SAM" id="SignalP"/>
    </source>
</evidence>
<feature type="domain" description="FecR protein" evidence="2">
    <location>
        <begin position="59"/>
        <end position="146"/>
    </location>
</feature>
<dbReference type="EMBL" id="BMIJ01000006">
    <property type="protein sequence ID" value="GGC01747.1"/>
    <property type="molecule type" value="Genomic_DNA"/>
</dbReference>
<reference evidence="4" key="1">
    <citation type="journal article" date="2019" name="Int. J. Syst. Evol. Microbiol.">
        <title>The Global Catalogue of Microorganisms (GCM) 10K type strain sequencing project: providing services to taxonomists for standard genome sequencing and annotation.</title>
        <authorList>
            <consortium name="The Broad Institute Genomics Platform"/>
            <consortium name="The Broad Institute Genome Sequencing Center for Infectious Disease"/>
            <person name="Wu L."/>
            <person name="Ma J."/>
        </authorList>
    </citation>
    <scope>NUCLEOTIDE SEQUENCE [LARGE SCALE GENOMIC DNA]</scope>
    <source>
        <strain evidence="4">CGMCC 1.15341</strain>
    </source>
</reference>
<dbReference type="InterPro" id="IPR006860">
    <property type="entry name" value="FecR"/>
</dbReference>
<dbReference type="PANTHER" id="PTHR38731">
    <property type="entry name" value="LIPL45-RELATED LIPOPROTEIN-RELATED"/>
    <property type="match status" value="1"/>
</dbReference>
<evidence type="ECO:0000313" key="4">
    <source>
        <dbReference type="Proteomes" id="UP000629025"/>
    </source>
</evidence>
<protein>
    <recommendedName>
        <fullName evidence="2">FecR protein domain-containing protein</fullName>
    </recommendedName>
</protein>
<accession>A0ABQ1KMM1</accession>
<proteinExistence type="predicted"/>
<keyword evidence="4" id="KW-1185">Reference proteome</keyword>
<evidence type="ECO:0000313" key="3">
    <source>
        <dbReference type="EMBL" id="GGC01747.1"/>
    </source>
</evidence>
<comment type="caution">
    <text evidence="3">The sequence shown here is derived from an EMBL/GenBank/DDBJ whole genome shotgun (WGS) entry which is preliminary data.</text>
</comment>
<keyword evidence="1" id="KW-0732">Signal</keyword>
<organism evidence="3 4">
    <name type="scientific">Marinobacterium zhoushanense</name>
    <dbReference type="NCBI Taxonomy" id="1679163"/>
    <lineage>
        <taxon>Bacteria</taxon>
        <taxon>Pseudomonadati</taxon>
        <taxon>Pseudomonadota</taxon>
        <taxon>Gammaproteobacteria</taxon>
        <taxon>Oceanospirillales</taxon>
        <taxon>Oceanospirillaceae</taxon>
        <taxon>Marinobacterium</taxon>
    </lineage>
</organism>
<feature type="chain" id="PRO_5045751495" description="FecR protein domain-containing protein" evidence="1">
    <location>
        <begin position="24"/>
        <end position="152"/>
    </location>
</feature>
<evidence type="ECO:0000259" key="2">
    <source>
        <dbReference type="Pfam" id="PF04773"/>
    </source>
</evidence>
<dbReference type="Proteomes" id="UP000629025">
    <property type="component" value="Unassembled WGS sequence"/>
</dbReference>
<dbReference type="Pfam" id="PF04773">
    <property type="entry name" value="FecR"/>
    <property type="match status" value="1"/>
</dbReference>
<sequence>MSSCLKTCIPIIALSLSSLIAHAGDESIGHIKTLKGSAFIERSGQVIAVTPGQEVYGQDSIRTGAEGSVGLLFLDDSRVAIGPNSRIALDSFNFDRKTHDGDFGMSLKQGTLSAIAGKLTEKNPGAMKVKTPAAILAVRGTEFSVKVPPTQE</sequence>
<gene>
    <name evidence="3" type="ORF">GCM10011352_29880</name>
</gene>
<feature type="signal peptide" evidence="1">
    <location>
        <begin position="1"/>
        <end position="23"/>
    </location>
</feature>
<dbReference type="RefSeq" id="WP_188749744.1">
    <property type="nucleotide sequence ID" value="NZ_BMIJ01000006.1"/>
</dbReference>
<name>A0ABQ1KMM1_9GAMM</name>